<evidence type="ECO:0000313" key="9">
    <source>
        <dbReference type="EMBL" id="BAU25820.1"/>
    </source>
</evidence>
<dbReference type="GO" id="GO:0045087">
    <property type="term" value="P:innate immune response"/>
    <property type="evidence" value="ECO:0007669"/>
    <property type="project" value="UniProtKB-KW"/>
</dbReference>
<dbReference type="EnsemblMetazoa" id="XM_004929909.4">
    <property type="protein sequence ID" value="XP_004929966.1"/>
    <property type="gene ID" value="LOC101742555"/>
</dbReference>
<dbReference type="EMBL" id="LC064805">
    <property type="protein sequence ID" value="BAU25820.1"/>
    <property type="molecule type" value="mRNA"/>
</dbReference>
<sequence length="374" mass="41411">MSLNTEQNIDFGITVNGDLNFFGGSDQNDDDTSAKIGNSSVPITCNIPMENLYSSSLSFGNVTIKESNNTHFGNNTYFNGPVIIKQISQNGNGTVNPSFTRTEDIVPQNYDQPITLELNSCRKLQIQVWNKLTLSVLCIFIMLLGGIFTVFSVYLSNSSSSKHEMKSSDYNDETAAIESASTTSTNVPLLIAPGHLRIVSRSDWLAQPVESKYLAKLSHPVPWVIISHTATESCSNQSQCVLRVRLIQTFHIESRKWHDIGYNFLVGGDGSAYCGRGWDSVGAHTLGYNNFAIGISFIGTFNNNDPPKEQLEACRKLIKRGVDLGKIAKDYKLFGHRQLSSTLSPGDKLFEIIVEWPHFASDFTNLTDLIPNYS</sequence>
<evidence type="ECO:0000259" key="8">
    <source>
        <dbReference type="SMART" id="SM00701"/>
    </source>
</evidence>
<proteinExistence type="evidence at transcript level"/>
<dbReference type="GO" id="GO:0008270">
    <property type="term" value="F:zinc ion binding"/>
    <property type="evidence" value="ECO:0007669"/>
    <property type="project" value="InterPro"/>
</dbReference>
<dbReference type="EnsemblMetazoa" id="XM_038013169.1">
    <property type="protein sequence ID" value="XP_037869097.1"/>
    <property type="gene ID" value="LOC101742555"/>
</dbReference>
<dbReference type="KEGG" id="bmor:101742555"/>
<dbReference type="PANTHER" id="PTHR11022">
    <property type="entry name" value="PEPTIDOGLYCAN RECOGNITION PROTEIN"/>
    <property type="match status" value="1"/>
</dbReference>
<dbReference type="InterPro" id="IPR006619">
    <property type="entry name" value="PGRP_domain_met/bac"/>
</dbReference>
<gene>
    <name evidence="9" type="primary">BmPGRP-L6</name>
    <name evidence="10" type="synonym">101742555</name>
</gene>
<comment type="similarity">
    <text evidence="1">Belongs to the N-acetylmuramoyl-L-alanine amidase 2 family.</text>
</comment>
<evidence type="ECO:0000256" key="4">
    <source>
        <dbReference type="ARBA" id="ARBA00022859"/>
    </source>
</evidence>
<feature type="domain" description="N-acetylmuramoyl-L-alanine amidase" evidence="7">
    <location>
        <begin position="209"/>
        <end position="346"/>
    </location>
</feature>
<keyword evidence="6" id="KW-0472">Membrane</keyword>
<dbReference type="AlphaFoldDB" id="A0A0U5B496"/>
<keyword evidence="11" id="KW-1185">Reference proteome</keyword>
<keyword evidence="6" id="KW-1133">Transmembrane helix</keyword>
<keyword evidence="3" id="KW-0399">Innate immunity</keyword>
<evidence type="ECO:0000313" key="11">
    <source>
        <dbReference type="Proteomes" id="UP000005204"/>
    </source>
</evidence>
<evidence type="ECO:0000256" key="3">
    <source>
        <dbReference type="ARBA" id="ARBA00022588"/>
    </source>
</evidence>
<keyword evidence="6" id="KW-0812">Transmembrane</keyword>
<evidence type="ECO:0000313" key="10">
    <source>
        <dbReference type="EnsemblMetazoa" id="XP_004929966.1"/>
    </source>
</evidence>
<dbReference type="GeneID" id="101742555"/>
<reference evidence="11" key="1">
    <citation type="journal article" date="2008" name="Insect Biochem. Mol. Biol.">
        <title>The genome of a lepidopteran model insect, the silkworm Bombyx mori.</title>
        <authorList>
            <consortium name="International Silkworm Genome Consortium"/>
        </authorList>
    </citation>
    <scope>NUCLEOTIDE SEQUENCE [LARGE SCALE GENOMIC DNA]</scope>
    <source>
        <strain evidence="11">p50T</strain>
    </source>
</reference>
<comment type="subunit">
    <text evidence="2">Monomer.</text>
</comment>
<dbReference type="FunFam" id="3.40.80.10:FF:000001">
    <property type="entry name" value="Peptidoglycan recognition protein 1"/>
    <property type="match status" value="1"/>
</dbReference>
<dbReference type="Proteomes" id="UP000005204">
    <property type="component" value="Unassembled WGS sequence"/>
</dbReference>
<dbReference type="Gene3D" id="3.40.80.10">
    <property type="entry name" value="Peptidoglycan recognition protein-like"/>
    <property type="match status" value="1"/>
</dbReference>
<dbReference type="SUPFAM" id="SSF55846">
    <property type="entry name" value="N-acetylmuramoyl-L-alanine amidase-like"/>
    <property type="match status" value="1"/>
</dbReference>
<dbReference type="CDD" id="cd06583">
    <property type="entry name" value="PGRP"/>
    <property type="match status" value="1"/>
</dbReference>
<evidence type="ECO:0000256" key="2">
    <source>
        <dbReference type="ARBA" id="ARBA00011245"/>
    </source>
</evidence>
<evidence type="ECO:0000256" key="1">
    <source>
        <dbReference type="ARBA" id="ARBA00007553"/>
    </source>
</evidence>
<name>A0A0U5B496_BOMMO</name>
<organism evidence="9">
    <name type="scientific">Bombyx mori</name>
    <name type="common">Silk moth</name>
    <dbReference type="NCBI Taxonomy" id="7091"/>
    <lineage>
        <taxon>Eukaryota</taxon>
        <taxon>Metazoa</taxon>
        <taxon>Ecdysozoa</taxon>
        <taxon>Arthropoda</taxon>
        <taxon>Hexapoda</taxon>
        <taxon>Insecta</taxon>
        <taxon>Pterygota</taxon>
        <taxon>Neoptera</taxon>
        <taxon>Endopterygota</taxon>
        <taxon>Lepidoptera</taxon>
        <taxon>Glossata</taxon>
        <taxon>Ditrysia</taxon>
        <taxon>Bombycoidea</taxon>
        <taxon>Bombycidae</taxon>
        <taxon>Bombycinae</taxon>
        <taxon>Bombyx</taxon>
    </lineage>
</organism>
<dbReference type="GO" id="GO:0008745">
    <property type="term" value="F:N-acetylmuramoyl-L-alanine amidase activity"/>
    <property type="evidence" value="ECO:0007669"/>
    <property type="project" value="InterPro"/>
</dbReference>
<accession>A0A0U5B496</accession>
<dbReference type="InterPro" id="IPR002502">
    <property type="entry name" value="Amidase_domain"/>
</dbReference>
<reference evidence="10" key="3">
    <citation type="submission" date="2022-06" db="UniProtKB">
        <authorList>
            <consortium name="EnsemblMetazoa"/>
        </authorList>
    </citation>
    <scope>IDENTIFICATION</scope>
    <source>
        <strain evidence="10">p50T (Dazao)</strain>
    </source>
</reference>
<dbReference type="SMART" id="SM00701">
    <property type="entry name" value="PGRP"/>
    <property type="match status" value="1"/>
</dbReference>
<feature type="domain" description="Peptidoglycan recognition protein family" evidence="8">
    <location>
        <begin position="196"/>
        <end position="340"/>
    </location>
</feature>
<feature type="transmembrane region" description="Helical" evidence="6">
    <location>
        <begin position="132"/>
        <end position="155"/>
    </location>
</feature>
<dbReference type="SMR" id="A0A0U5B496"/>
<reference evidence="9" key="2">
    <citation type="submission" date="2015-07" db="EMBL/GenBank/DDBJ databases">
        <title>Involvement of peptidoglycan recognition protein L6 in activation of immune deficiency pathway in the immune responsive silkworm cells.</title>
        <authorList>
            <person name="Tanaka H."/>
            <person name="Sagisaka A."/>
        </authorList>
    </citation>
    <scope>NUCLEOTIDE SEQUENCE</scope>
    <source>
        <strain evidence="9">P50</strain>
    </source>
</reference>
<dbReference type="GO" id="GO:0009253">
    <property type="term" value="P:peptidoglycan catabolic process"/>
    <property type="evidence" value="ECO:0007669"/>
    <property type="project" value="InterPro"/>
</dbReference>
<dbReference type="SMART" id="SM00644">
    <property type="entry name" value="Ami_2"/>
    <property type="match status" value="1"/>
</dbReference>
<keyword evidence="4" id="KW-0391">Immunity</keyword>
<protein>
    <recommendedName>
        <fullName evidence="5">Peptidoglycan recognition protein</fullName>
    </recommendedName>
</protein>
<dbReference type="InterPro" id="IPR015510">
    <property type="entry name" value="PGRP"/>
</dbReference>
<dbReference type="PANTHER" id="PTHR11022:SF41">
    <property type="entry name" value="PEPTIDOGLYCAN-RECOGNITION PROTEIN LC-RELATED"/>
    <property type="match status" value="1"/>
</dbReference>
<evidence type="ECO:0000256" key="6">
    <source>
        <dbReference type="SAM" id="Phobius"/>
    </source>
</evidence>
<evidence type="ECO:0000256" key="5">
    <source>
        <dbReference type="ARBA" id="ARBA00069708"/>
    </source>
</evidence>
<evidence type="ECO:0000259" key="7">
    <source>
        <dbReference type="SMART" id="SM00644"/>
    </source>
</evidence>
<dbReference type="InterPro" id="IPR036505">
    <property type="entry name" value="Amidase/PGRP_sf"/>
</dbReference>
<dbReference type="Pfam" id="PF01510">
    <property type="entry name" value="Amidase_2"/>
    <property type="match status" value="1"/>
</dbReference>